<dbReference type="RefSeq" id="WP_380252552.1">
    <property type="nucleotide sequence ID" value="NZ_JBHUII010000007.1"/>
</dbReference>
<dbReference type="PANTHER" id="PTHR11358:SF26">
    <property type="entry name" value="GUANIDINO ACID HYDROLASE, MITOCHONDRIAL"/>
    <property type="match status" value="1"/>
</dbReference>
<dbReference type="PIRSF" id="PIRSF036979">
    <property type="entry name" value="Arginase"/>
    <property type="match status" value="1"/>
</dbReference>
<dbReference type="CDD" id="cd11593">
    <property type="entry name" value="Agmatinase-like_2"/>
    <property type="match status" value="1"/>
</dbReference>
<reference evidence="6" key="1">
    <citation type="journal article" date="2019" name="Int. J. Syst. Evol. Microbiol.">
        <title>The Global Catalogue of Microorganisms (GCM) 10K type strain sequencing project: providing services to taxonomists for standard genome sequencing and annotation.</title>
        <authorList>
            <consortium name="The Broad Institute Genomics Platform"/>
            <consortium name="The Broad Institute Genome Sequencing Center for Infectious Disease"/>
            <person name="Wu L."/>
            <person name="Ma J."/>
        </authorList>
    </citation>
    <scope>NUCLEOTIDE SEQUENCE [LARGE SCALE GENOMIC DNA]</scope>
    <source>
        <strain evidence="6">CGMCC 4.7192</strain>
    </source>
</reference>
<dbReference type="Pfam" id="PF00491">
    <property type="entry name" value="Arginase"/>
    <property type="match status" value="1"/>
</dbReference>
<dbReference type="InterPro" id="IPR023696">
    <property type="entry name" value="Ureohydrolase_dom_sf"/>
</dbReference>
<evidence type="ECO:0000313" key="5">
    <source>
        <dbReference type="EMBL" id="MFD2206679.1"/>
    </source>
</evidence>
<dbReference type="NCBIfam" id="TIGR01230">
    <property type="entry name" value="agmatinase"/>
    <property type="match status" value="1"/>
</dbReference>
<evidence type="ECO:0000256" key="2">
    <source>
        <dbReference type="ARBA" id="ARBA00022723"/>
    </source>
</evidence>
<dbReference type="PROSITE" id="PS01053">
    <property type="entry name" value="ARGINASE_1"/>
    <property type="match status" value="1"/>
</dbReference>
<sequence length="273" mass="29927">MIRFHDIVKDDLAILGLPLDHNSSYMTGPALAPSRMREALHCGSANLTSESGFDLGMEPRWKDIGDLSFTNVENSLDEIEQVASDVLSRGAKLLSIGGDHSVSGPLIRAHTKTYPGLNILHFDAHSDLYDEMDGNRNSHACPFARAMETGQVKRLVQVGIRTLNKHQKEQAERFGVEIIAMKDWSTEVLFDFDGPLYLSIDLDVLDPAFAPGVSHHEPGGMSVRDLLNSLYKLNADLIGADIVELNPHRDLVGMTAMVAAKLTKEVSAKLLGK</sequence>
<dbReference type="Gene3D" id="3.40.800.10">
    <property type="entry name" value="Ureohydrolase domain"/>
    <property type="match status" value="1"/>
</dbReference>
<dbReference type="PANTHER" id="PTHR11358">
    <property type="entry name" value="ARGINASE/AGMATINASE"/>
    <property type="match status" value="1"/>
</dbReference>
<accession>A0ABW5BM76</accession>
<name>A0ABW5BM76_9PROT</name>
<evidence type="ECO:0000256" key="1">
    <source>
        <dbReference type="ARBA" id="ARBA00009227"/>
    </source>
</evidence>
<keyword evidence="2" id="KW-0479">Metal-binding</keyword>
<proteinExistence type="inferred from homology"/>
<keyword evidence="6" id="KW-1185">Reference proteome</keyword>
<gene>
    <name evidence="5" type="primary">speB</name>
    <name evidence="5" type="ORF">ACFSKO_13695</name>
</gene>
<dbReference type="GO" id="GO:0008783">
    <property type="term" value="F:agmatinase activity"/>
    <property type="evidence" value="ECO:0007669"/>
    <property type="project" value="UniProtKB-EC"/>
</dbReference>
<dbReference type="InterPro" id="IPR005925">
    <property type="entry name" value="Agmatinase-rel"/>
</dbReference>
<evidence type="ECO:0000313" key="6">
    <source>
        <dbReference type="Proteomes" id="UP001597294"/>
    </source>
</evidence>
<dbReference type="SUPFAM" id="SSF52768">
    <property type="entry name" value="Arginase/deacetylase"/>
    <property type="match status" value="1"/>
</dbReference>
<protein>
    <submittedName>
        <fullName evidence="5">Agmatinase</fullName>
        <ecNumber evidence="5">3.5.3.11</ecNumber>
    </submittedName>
</protein>
<dbReference type="PROSITE" id="PS51409">
    <property type="entry name" value="ARGINASE_2"/>
    <property type="match status" value="1"/>
</dbReference>
<dbReference type="EMBL" id="JBHUII010000007">
    <property type="protein sequence ID" value="MFD2206679.1"/>
    <property type="molecule type" value="Genomic_DNA"/>
</dbReference>
<dbReference type="EC" id="3.5.3.11" evidence="5"/>
<keyword evidence="3 4" id="KW-0378">Hydrolase</keyword>
<dbReference type="InterPro" id="IPR020855">
    <property type="entry name" value="Ureohydrolase_Mn_BS"/>
</dbReference>
<organism evidence="5 6">
    <name type="scientific">Kiloniella antarctica</name>
    <dbReference type="NCBI Taxonomy" id="1550907"/>
    <lineage>
        <taxon>Bacteria</taxon>
        <taxon>Pseudomonadati</taxon>
        <taxon>Pseudomonadota</taxon>
        <taxon>Alphaproteobacteria</taxon>
        <taxon>Rhodospirillales</taxon>
        <taxon>Kiloniellaceae</taxon>
        <taxon>Kiloniella</taxon>
    </lineage>
</organism>
<comment type="caution">
    <text evidence="5">The sequence shown here is derived from an EMBL/GenBank/DDBJ whole genome shotgun (WGS) entry which is preliminary data.</text>
</comment>
<evidence type="ECO:0000256" key="3">
    <source>
        <dbReference type="ARBA" id="ARBA00022801"/>
    </source>
</evidence>
<comment type="similarity">
    <text evidence="1">Belongs to the arginase family. Agmatinase subfamily.</text>
</comment>
<dbReference type="InterPro" id="IPR006035">
    <property type="entry name" value="Ureohydrolase"/>
</dbReference>
<dbReference type="Proteomes" id="UP001597294">
    <property type="component" value="Unassembled WGS sequence"/>
</dbReference>
<evidence type="ECO:0000256" key="4">
    <source>
        <dbReference type="RuleBase" id="RU003684"/>
    </source>
</evidence>